<gene>
    <name evidence="4" type="ORF">MGAL_10B081241</name>
</gene>
<accession>A0A8B6D8E7</accession>
<evidence type="ECO:0000256" key="1">
    <source>
        <dbReference type="SAM" id="MobiDB-lite"/>
    </source>
</evidence>
<keyword evidence="2" id="KW-0812">Transmembrane</keyword>
<sequence length="380" mass="42948">MQHLARRFLAVLDVSIDFGKDTWEKKSEESYREFCKTSNKVKKLTKKERKDMEREVAETANTNSLEDPYILCEGQDNTIIECPAAKVIKIEAAIYGRTDKSVCQHDAIKSTSCKKTVTSIVQTKCNFKQTCFPISSNDIYGDPCTGTSKYLNVSYRCIKDEQLSSKPLTHLTTPIFTASPRSSPTTEQQELFSTTDAQPSLKSTTHLPTQFFTASPSSSSKTEQQVSFSKTGVAVGISVTIAVIIVIVCVFIILRKRKSFSMFCFARKVPYAIKHDEQDHTEIQNVAYTKSNTSNIEGNDINYTTLKIKTDDHNYTELRNSQSNEIENHTIEADSYLTVCNSFDQNTQSSTTDATYEEVRQKGSTQIVRQTRETHHDYLE</sequence>
<dbReference type="Proteomes" id="UP000596742">
    <property type="component" value="Unassembled WGS sequence"/>
</dbReference>
<proteinExistence type="predicted"/>
<dbReference type="PROSITE" id="PS50228">
    <property type="entry name" value="SUEL_LECTIN"/>
    <property type="match status" value="1"/>
</dbReference>
<reference evidence="4" key="1">
    <citation type="submission" date="2018-11" db="EMBL/GenBank/DDBJ databases">
        <authorList>
            <person name="Alioto T."/>
            <person name="Alioto T."/>
        </authorList>
    </citation>
    <scope>NUCLEOTIDE SEQUENCE</scope>
</reference>
<keyword evidence="5" id="KW-1185">Reference proteome</keyword>
<dbReference type="GO" id="GO:0030246">
    <property type="term" value="F:carbohydrate binding"/>
    <property type="evidence" value="ECO:0007669"/>
    <property type="project" value="InterPro"/>
</dbReference>
<feature type="region of interest" description="Disordered" evidence="1">
    <location>
        <begin position="347"/>
        <end position="380"/>
    </location>
</feature>
<feature type="region of interest" description="Disordered" evidence="1">
    <location>
        <begin position="177"/>
        <end position="202"/>
    </location>
</feature>
<keyword evidence="4" id="KW-0675">Receptor</keyword>
<evidence type="ECO:0000256" key="2">
    <source>
        <dbReference type="SAM" id="Phobius"/>
    </source>
</evidence>
<evidence type="ECO:0000313" key="4">
    <source>
        <dbReference type="EMBL" id="VDI15513.1"/>
    </source>
</evidence>
<dbReference type="OrthoDB" id="10436657at2759"/>
<dbReference type="Pfam" id="PF02140">
    <property type="entry name" value="SUEL_Lectin"/>
    <property type="match status" value="1"/>
</dbReference>
<dbReference type="PANTHER" id="PTHR46780">
    <property type="entry name" value="PROTEIN EVA-1"/>
    <property type="match status" value="1"/>
</dbReference>
<evidence type="ECO:0000313" key="5">
    <source>
        <dbReference type="Proteomes" id="UP000596742"/>
    </source>
</evidence>
<feature type="domain" description="SUEL-type lectin" evidence="3">
    <location>
        <begin position="80"/>
        <end position="158"/>
    </location>
</feature>
<dbReference type="CDD" id="cd22827">
    <property type="entry name" value="Gal_Rha_Lectin_SUL-I-like"/>
    <property type="match status" value="1"/>
</dbReference>
<dbReference type="Gene3D" id="2.60.120.740">
    <property type="match status" value="1"/>
</dbReference>
<dbReference type="AlphaFoldDB" id="A0A8B6D8E7"/>
<organism evidence="4 5">
    <name type="scientific">Mytilus galloprovincialis</name>
    <name type="common">Mediterranean mussel</name>
    <dbReference type="NCBI Taxonomy" id="29158"/>
    <lineage>
        <taxon>Eukaryota</taxon>
        <taxon>Metazoa</taxon>
        <taxon>Spiralia</taxon>
        <taxon>Lophotrochozoa</taxon>
        <taxon>Mollusca</taxon>
        <taxon>Bivalvia</taxon>
        <taxon>Autobranchia</taxon>
        <taxon>Pteriomorphia</taxon>
        <taxon>Mytilida</taxon>
        <taxon>Mytiloidea</taxon>
        <taxon>Mytilidae</taxon>
        <taxon>Mytilinae</taxon>
        <taxon>Mytilus</taxon>
    </lineage>
</organism>
<keyword evidence="2" id="KW-0472">Membrane</keyword>
<dbReference type="InterPro" id="IPR000922">
    <property type="entry name" value="Lectin_gal-bd_dom"/>
</dbReference>
<keyword evidence="2" id="KW-1133">Transmembrane helix</keyword>
<dbReference type="EMBL" id="UYJE01002992">
    <property type="protein sequence ID" value="VDI15513.1"/>
    <property type="molecule type" value="Genomic_DNA"/>
</dbReference>
<dbReference type="InterPro" id="IPR043159">
    <property type="entry name" value="Lectin_gal-bd_sf"/>
</dbReference>
<feature type="transmembrane region" description="Helical" evidence="2">
    <location>
        <begin position="233"/>
        <end position="254"/>
    </location>
</feature>
<comment type="caution">
    <text evidence="4">The sequence shown here is derived from an EMBL/GenBank/DDBJ whole genome shotgun (WGS) entry which is preliminary data.</text>
</comment>
<feature type="compositionally biased region" description="Basic and acidic residues" evidence="1">
    <location>
        <begin position="370"/>
        <end position="380"/>
    </location>
</feature>
<evidence type="ECO:0000259" key="3">
    <source>
        <dbReference type="PROSITE" id="PS50228"/>
    </source>
</evidence>
<protein>
    <submittedName>
        <fullName evidence="4">Mannose receptor, C type</fullName>
    </submittedName>
</protein>
<name>A0A8B6D8E7_MYTGA</name>